<dbReference type="GO" id="GO:0005975">
    <property type="term" value="P:carbohydrate metabolic process"/>
    <property type="evidence" value="ECO:0007669"/>
    <property type="project" value="InterPro"/>
</dbReference>
<reference evidence="8 9" key="1">
    <citation type="submission" date="2018-03" db="EMBL/GenBank/DDBJ databases">
        <title>Genomic Encyclopedia of Archaeal and Bacterial Type Strains, Phase II (KMG-II): from individual species to whole genera.</title>
        <authorList>
            <person name="Goeker M."/>
        </authorList>
    </citation>
    <scope>NUCLEOTIDE SEQUENCE [LARGE SCALE GENOMIC DNA]</scope>
    <source>
        <strain evidence="8 9">DSM 45211</strain>
    </source>
</reference>
<organism evidence="8 9">
    <name type="scientific">Haloactinopolyspora alba</name>
    <dbReference type="NCBI Taxonomy" id="648780"/>
    <lineage>
        <taxon>Bacteria</taxon>
        <taxon>Bacillati</taxon>
        <taxon>Actinomycetota</taxon>
        <taxon>Actinomycetes</taxon>
        <taxon>Jiangellales</taxon>
        <taxon>Jiangellaceae</taxon>
        <taxon>Haloactinopolyspora</taxon>
    </lineage>
</organism>
<dbReference type="NCBIfam" id="NF003619">
    <property type="entry name" value="PRK05261.1-4"/>
    <property type="match status" value="1"/>
</dbReference>
<keyword evidence="3 5" id="KW-0786">Thiamine pyrophosphate</keyword>
<dbReference type="OrthoDB" id="9768449at2"/>
<evidence type="ECO:0000259" key="6">
    <source>
        <dbReference type="Pfam" id="PF09363"/>
    </source>
</evidence>
<evidence type="ECO:0000256" key="1">
    <source>
        <dbReference type="ARBA" id="ARBA00001964"/>
    </source>
</evidence>
<dbReference type="FunFam" id="3.40.50.970:FF:000091">
    <property type="entry name" value="Xylulose-5-phosphate/fructose-6-phosphate phosphoketolase"/>
    <property type="match status" value="1"/>
</dbReference>
<feature type="domain" description="Xylulose 5-phosphate/Fructose 6-phosphate phosphoketolase C-terminal" evidence="6">
    <location>
        <begin position="595"/>
        <end position="797"/>
    </location>
</feature>
<protein>
    <recommendedName>
        <fullName evidence="5">Probable phosphoketolase</fullName>
        <ecNumber evidence="5">4.1.2.-</ecNumber>
    </recommendedName>
</protein>
<evidence type="ECO:0000256" key="5">
    <source>
        <dbReference type="HAMAP-Rule" id="MF_01403"/>
    </source>
</evidence>
<dbReference type="EC" id="4.1.2.-" evidence="5"/>
<dbReference type="PIRSF" id="PIRSF017245">
    <property type="entry name" value="Phosphoketolase"/>
    <property type="match status" value="1"/>
</dbReference>
<dbReference type="NCBIfam" id="NF003621">
    <property type="entry name" value="PRK05261.1-6"/>
    <property type="match status" value="1"/>
</dbReference>
<comment type="cofactor">
    <cofactor evidence="1 5">
        <name>thiamine diphosphate</name>
        <dbReference type="ChEBI" id="CHEBI:58937"/>
    </cofactor>
</comment>
<evidence type="ECO:0000313" key="8">
    <source>
        <dbReference type="EMBL" id="PSL08542.1"/>
    </source>
</evidence>
<dbReference type="InterPro" id="IPR018969">
    <property type="entry name" value="Xul5P/Fru6P_PKetolase_C"/>
</dbReference>
<dbReference type="SUPFAM" id="SSF52518">
    <property type="entry name" value="Thiamin diphosphate-binding fold (THDP-binding)"/>
    <property type="match status" value="2"/>
</dbReference>
<dbReference type="SUPFAM" id="SSF52922">
    <property type="entry name" value="TK C-terminal domain-like"/>
    <property type="match status" value="1"/>
</dbReference>
<evidence type="ECO:0000313" key="9">
    <source>
        <dbReference type="Proteomes" id="UP000243528"/>
    </source>
</evidence>
<dbReference type="PROSITE" id="PS60002">
    <property type="entry name" value="PHOSPHOKETOLASE_1"/>
    <property type="match status" value="1"/>
</dbReference>
<dbReference type="InterPro" id="IPR019790">
    <property type="entry name" value="Xul5P/Fru6P_PKetolase_CS"/>
</dbReference>
<dbReference type="InterPro" id="IPR009014">
    <property type="entry name" value="Transketo_C/PFOR_II"/>
</dbReference>
<dbReference type="Gene3D" id="3.40.50.970">
    <property type="match status" value="2"/>
</dbReference>
<evidence type="ECO:0000259" key="7">
    <source>
        <dbReference type="Pfam" id="PF09364"/>
    </source>
</evidence>
<sequence>MLGKATRESRAEPLDDETLTRVDAWWRAANYLSVGQIYLLDNPLLREPLKAEHIKPRLLGHWGTSPGQNFLYAHLNRAIIERELDMIYIAGPGHGGPSLVSASWLEGTYSEIYSGVGDDEDGMRALFRQFSYPGGIPSHVAPETPGSIHEGGELGYALSHAYGAAFDNPGLTVAAVIGDGEAETGPLATSWHSNKFLHPVTDGTVLPILHLNGYKIANPTVLARIPRSELEALMIGYGHTPYWFEGGFDGEDPMAVHQRFAALLDEVLDHIDTIRRDAHESGDPGRPAWPVIVFKTPKGWTGPREIDGQPIEDTFRSHQVPMADVRGNERYTGLLESWMRSYRPEELFNDDDGRLRAEVARLNPHGGRRMSANPHANGGTLTRDLVVPDFRSHAVDVPTPGASVAEPTRVLGGWLAAIMRANPTNFRIFGPDETASNRLNATVDVAGKTWLAETLPDDDALSPTGRVMEMLSEHQCQGWLEGYLLTGRHGVFNCYEAFVHIIDAMFNQHAKWLKVTRDIPWRVPIPSLNYLLSSHVWRQDHNGFTHQDPGFIDHVVNKKADVIRVYLPPDANTLLSTYDHCLRSRDYVNVVVSGKQPGPQWLTMDEAIAHCSRGIGIWEWASTDGGDGEPDVVLACAGDVPTVETLAAVDLLRQHLPELRVRVVNVVDLMRLQDEHEHPHGLPNAEFDALFTPDKPVVFAYHGYPWLIHRLTYRRTNHRNIHVRGYKEEGTTTTPFDMVMLNELDRFHLVMDVIDRVPGLRARNAGLRQRMSDERLRARQYTREHGKDAPEISEWVWPAARELGVAVPAADDTAADFSAPPPPPPVK</sequence>
<dbReference type="HAMAP" id="MF_01403">
    <property type="entry name" value="Phosphoketolase"/>
    <property type="match status" value="1"/>
</dbReference>
<evidence type="ECO:0000256" key="3">
    <source>
        <dbReference type="ARBA" id="ARBA00023052"/>
    </source>
</evidence>
<proteinExistence type="inferred from homology"/>
<dbReference type="InterPro" id="IPR018970">
    <property type="entry name" value="Xul5P/Fru6P_PKetolase_N"/>
</dbReference>
<dbReference type="RefSeq" id="WP_106535569.1">
    <property type="nucleotide sequence ID" value="NZ_ML142897.1"/>
</dbReference>
<dbReference type="EMBL" id="PYGE01000001">
    <property type="protein sequence ID" value="PSL08542.1"/>
    <property type="molecule type" value="Genomic_DNA"/>
</dbReference>
<dbReference type="PANTHER" id="PTHR31273">
    <property type="entry name" value="PHOSPHOKETOLASE-RELATED"/>
    <property type="match status" value="1"/>
</dbReference>
<dbReference type="GO" id="GO:0000287">
    <property type="term" value="F:magnesium ion binding"/>
    <property type="evidence" value="ECO:0007669"/>
    <property type="project" value="UniProtKB-ARBA"/>
</dbReference>
<dbReference type="Gene3D" id="3.40.50.920">
    <property type="match status" value="1"/>
</dbReference>
<dbReference type="InterPro" id="IPR023962">
    <property type="entry name" value="Phosphoketolase"/>
</dbReference>
<keyword evidence="4 5" id="KW-0456">Lyase</keyword>
<dbReference type="InterPro" id="IPR005593">
    <property type="entry name" value="Xul5P/Fru6P_PKetolase"/>
</dbReference>
<evidence type="ECO:0000256" key="4">
    <source>
        <dbReference type="ARBA" id="ARBA00023239"/>
    </source>
</evidence>
<evidence type="ECO:0000256" key="2">
    <source>
        <dbReference type="ARBA" id="ARBA00005623"/>
    </source>
</evidence>
<comment type="caution">
    <text evidence="8">The sequence shown here is derived from an EMBL/GenBank/DDBJ whole genome shotgun (WGS) entry which is preliminary data.</text>
</comment>
<dbReference type="Pfam" id="PF03894">
    <property type="entry name" value="XFP"/>
    <property type="match status" value="1"/>
</dbReference>
<name>A0A2P8EGF6_9ACTN</name>
<comment type="similarity">
    <text evidence="2 5">Belongs to the XFP family.</text>
</comment>
<dbReference type="NCBIfam" id="NF003617">
    <property type="entry name" value="PRK05261.1-2"/>
    <property type="match status" value="1"/>
</dbReference>
<dbReference type="Pfam" id="PF09363">
    <property type="entry name" value="XFP_C"/>
    <property type="match status" value="1"/>
</dbReference>
<dbReference type="Proteomes" id="UP000243528">
    <property type="component" value="Unassembled WGS sequence"/>
</dbReference>
<dbReference type="InterPro" id="IPR019789">
    <property type="entry name" value="Xul5P/Fru6P_PKetolase_ThDP_BS"/>
</dbReference>
<dbReference type="Pfam" id="PF09364">
    <property type="entry name" value="XFP_N"/>
    <property type="match status" value="1"/>
</dbReference>
<keyword evidence="9" id="KW-1185">Reference proteome</keyword>
<dbReference type="InterPro" id="IPR029061">
    <property type="entry name" value="THDP-binding"/>
</dbReference>
<dbReference type="PANTHER" id="PTHR31273:SF0">
    <property type="entry name" value="PHOSPHOKETOLASE-RELATED"/>
    <property type="match status" value="1"/>
</dbReference>
<feature type="domain" description="Xylulose 5-phosphate/Fructose 6-phosphate phosphoketolase N-terminal" evidence="7">
    <location>
        <begin position="14"/>
        <end position="380"/>
    </location>
</feature>
<accession>A0A2P8EGF6</accession>
<dbReference type="AlphaFoldDB" id="A0A2P8EGF6"/>
<gene>
    <name evidence="8" type="ORF">CLV30_101517</name>
</gene>
<dbReference type="GO" id="GO:0016832">
    <property type="term" value="F:aldehyde-lyase activity"/>
    <property type="evidence" value="ECO:0007669"/>
    <property type="project" value="UniProtKB-UniRule"/>
</dbReference>
<dbReference type="PROSITE" id="PS60003">
    <property type="entry name" value="PHOSPHOKETOLASE_2"/>
    <property type="match status" value="1"/>
</dbReference>